<dbReference type="GO" id="GO:0005829">
    <property type="term" value="C:cytosol"/>
    <property type="evidence" value="ECO:0007669"/>
    <property type="project" value="TreeGrafter"/>
</dbReference>
<dbReference type="GO" id="GO:0006886">
    <property type="term" value="P:intracellular protein transport"/>
    <property type="evidence" value="ECO:0007669"/>
    <property type="project" value="InterPro"/>
</dbReference>
<dbReference type="OrthoDB" id="9446342at2759"/>
<dbReference type="SUPFAM" id="SSF51905">
    <property type="entry name" value="FAD/NAD(P)-binding domain"/>
    <property type="match status" value="1"/>
</dbReference>
<dbReference type="FunFam" id="1.10.405.10:FF:000003">
    <property type="entry name" value="Rab proteins geranylgeranyltransferase component A"/>
    <property type="match status" value="1"/>
</dbReference>
<dbReference type="GO" id="GO:0005096">
    <property type="term" value="F:GTPase activator activity"/>
    <property type="evidence" value="ECO:0007669"/>
    <property type="project" value="UniProtKB-UniRule"/>
</dbReference>
<dbReference type="Gene3D" id="1.10.405.10">
    <property type="entry name" value="Guanine Nucleotide Dissociation Inhibitor, domain 1"/>
    <property type="match status" value="1"/>
</dbReference>
<dbReference type="GO" id="GO:0005968">
    <property type="term" value="C:Rab-protein geranylgeranyltransferase complex"/>
    <property type="evidence" value="ECO:0007669"/>
    <property type="project" value="UniProtKB-UniRule"/>
</dbReference>
<dbReference type="PRINTS" id="PR00891">
    <property type="entry name" value="RABGDIREP"/>
</dbReference>
<dbReference type="InterPro" id="IPR001738">
    <property type="entry name" value="Rab_escort"/>
</dbReference>
<dbReference type="GO" id="GO:0005634">
    <property type="term" value="C:nucleus"/>
    <property type="evidence" value="ECO:0007669"/>
    <property type="project" value="TreeGrafter"/>
</dbReference>
<sequence length="569" mass="64669">MSDNLEETSFDYIVLGTGLIESILAGSLARIGKKVLHLDSHQNYGGNWSVFGFRELVQWHLDRNRGNIEELKEGDLSIDYEYNYASNFKNVDLKVYESDSADAELDYVKTAIEQGTYKELMPKTSFPQDQKLVDAYFNDLTPKNFIEKLPQINVFVDLLNKSRSYNLDTTPKLLGTREDLVETLIRSGVGRYLEFKNVDNIFVFDKISKALEKVPSSKEDIFINKSVTLIEKRKLMKFLTFAMELNEEESNPLLQDTENMTYCQFLQEKFKITGKLQEAIVYAIALVNDKTSVKEGLQSTHKFAQSMGRFGKGAYLCPLYGGGSEIAQAFCRVCAVYGGIYILNQPLDRFVVDQETKECTGIITKEGQEYKCKKLITGIDYLNASSLPSKDEKLGTWISRAILVTDSRLGPTDVKKYLAKALNYCVFPPGSEAGNTDEPIYGIQQNDESMACLKGQYVTYLWTASKDDSVLKKAVDLLTKKKYMATEEENNSQEFEKLITVFYDQYVRKAKSLQEIWKLPFNNVVVCSDPDISMDFTSAFEEAKTLFYECEPVDAEFMPAAEQEPEDDD</sequence>
<name>A0A8H7RIJ4_9FUNG</name>
<dbReference type="EMBL" id="JAEPRC010000072">
    <property type="protein sequence ID" value="KAG2211050.1"/>
    <property type="molecule type" value="Genomic_DNA"/>
</dbReference>
<comment type="similarity">
    <text evidence="2 5">Belongs to the Rab GDI family.</text>
</comment>
<gene>
    <name evidence="6" type="ORF">INT46_008176</name>
</gene>
<evidence type="ECO:0000313" key="7">
    <source>
        <dbReference type="Proteomes" id="UP000650833"/>
    </source>
</evidence>
<keyword evidence="4 5" id="KW-0963">Cytoplasm</keyword>
<accession>A0A8H7RIJ4</accession>
<dbReference type="Pfam" id="PF00996">
    <property type="entry name" value="GDI"/>
    <property type="match status" value="2"/>
</dbReference>
<dbReference type="GO" id="GO:0005092">
    <property type="term" value="F:GDP-dissociation inhibitor activity"/>
    <property type="evidence" value="ECO:0007669"/>
    <property type="project" value="InterPro"/>
</dbReference>
<dbReference type="Gene3D" id="3.30.519.10">
    <property type="entry name" value="Guanine Nucleotide Dissociation Inhibitor, domain 2"/>
    <property type="match status" value="1"/>
</dbReference>
<evidence type="ECO:0000256" key="4">
    <source>
        <dbReference type="ARBA" id="ARBA00022490"/>
    </source>
</evidence>
<evidence type="ECO:0000256" key="3">
    <source>
        <dbReference type="ARBA" id="ARBA00022468"/>
    </source>
</evidence>
<comment type="function">
    <text evidence="5">Substrate-binding subunit of the Rab geranylgeranyltransferase (GGTase) complex. Binds unprenylated Rab proteins.</text>
</comment>
<comment type="caution">
    <text evidence="6">The sequence shown here is derived from an EMBL/GenBank/DDBJ whole genome shotgun (WGS) entry which is preliminary data.</text>
</comment>
<dbReference type="SUPFAM" id="SSF54373">
    <property type="entry name" value="FAD-linked reductases, C-terminal domain"/>
    <property type="match status" value="1"/>
</dbReference>
<dbReference type="InterPro" id="IPR036188">
    <property type="entry name" value="FAD/NAD-bd_sf"/>
</dbReference>
<organism evidence="6 7">
    <name type="scientific">Mucor plumbeus</name>
    <dbReference type="NCBI Taxonomy" id="97098"/>
    <lineage>
        <taxon>Eukaryota</taxon>
        <taxon>Fungi</taxon>
        <taxon>Fungi incertae sedis</taxon>
        <taxon>Mucoromycota</taxon>
        <taxon>Mucoromycotina</taxon>
        <taxon>Mucoromycetes</taxon>
        <taxon>Mucorales</taxon>
        <taxon>Mucorineae</taxon>
        <taxon>Mucoraceae</taxon>
        <taxon>Mucor</taxon>
    </lineage>
</organism>
<dbReference type="GO" id="GO:0016192">
    <property type="term" value="P:vesicle-mediated transport"/>
    <property type="evidence" value="ECO:0007669"/>
    <property type="project" value="TreeGrafter"/>
</dbReference>
<evidence type="ECO:0000313" key="6">
    <source>
        <dbReference type="EMBL" id="KAG2211050.1"/>
    </source>
</evidence>
<comment type="subcellular location">
    <subcellularLocation>
        <location evidence="1 5">Cytoplasm</location>
    </subcellularLocation>
</comment>
<dbReference type="GO" id="GO:0007264">
    <property type="term" value="P:small GTPase-mediated signal transduction"/>
    <property type="evidence" value="ECO:0007669"/>
    <property type="project" value="UniProtKB-UniRule"/>
</dbReference>
<proteinExistence type="inferred from homology"/>
<keyword evidence="7" id="KW-1185">Reference proteome</keyword>
<dbReference type="InterPro" id="IPR018203">
    <property type="entry name" value="GDP_dissociation_inhibitor"/>
</dbReference>
<dbReference type="PIRSF" id="PIRSF016550">
    <property type="entry name" value="Rab_ger_ger_transf_A_euk"/>
    <property type="match status" value="1"/>
</dbReference>
<evidence type="ECO:0000256" key="1">
    <source>
        <dbReference type="ARBA" id="ARBA00004496"/>
    </source>
</evidence>
<dbReference type="Proteomes" id="UP000650833">
    <property type="component" value="Unassembled WGS sequence"/>
</dbReference>
<reference evidence="6" key="1">
    <citation type="submission" date="2020-12" db="EMBL/GenBank/DDBJ databases">
        <title>Metabolic potential, ecology and presence of endohyphal bacteria is reflected in genomic diversity of Mucoromycotina.</title>
        <authorList>
            <person name="Muszewska A."/>
            <person name="Okrasinska A."/>
            <person name="Steczkiewicz K."/>
            <person name="Drgas O."/>
            <person name="Orlowska M."/>
            <person name="Perlinska-Lenart U."/>
            <person name="Aleksandrzak-Piekarczyk T."/>
            <person name="Szatraj K."/>
            <person name="Zielenkiewicz U."/>
            <person name="Pilsyk S."/>
            <person name="Malc E."/>
            <person name="Mieczkowski P."/>
            <person name="Kruszewska J.S."/>
            <person name="Biernat P."/>
            <person name="Pawlowska J."/>
        </authorList>
    </citation>
    <scope>NUCLEOTIDE SEQUENCE</scope>
    <source>
        <strain evidence="6">CBS 226.32</strain>
    </source>
</reference>
<evidence type="ECO:0000256" key="2">
    <source>
        <dbReference type="ARBA" id="ARBA00005593"/>
    </source>
</evidence>
<protein>
    <recommendedName>
        <fullName evidence="5">Rab escort protein 1</fullName>
    </recommendedName>
</protein>
<dbReference type="PANTHER" id="PTHR11787">
    <property type="entry name" value="RAB GDP-DISSOCIATION INHIBITOR"/>
    <property type="match status" value="1"/>
</dbReference>
<evidence type="ECO:0000256" key="5">
    <source>
        <dbReference type="PIRNR" id="PIRNR016550"/>
    </source>
</evidence>
<dbReference type="Gene3D" id="3.50.50.60">
    <property type="entry name" value="FAD/NAD(P)-binding domain"/>
    <property type="match status" value="2"/>
</dbReference>
<dbReference type="PANTHER" id="PTHR11787:SF4">
    <property type="entry name" value="CHM, RAB ESCORT PROTEIN 1"/>
    <property type="match status" value="1"/>
</dbReference>
<dbReference type="AlphaFoldDB" id="A0A8H7RIJ4"/>
<keyword evidence="3 5" id="KW-0343">GTPase activation</keyword>